<dbReference type="PANTHER" id="PTHR43124:SF3">
    <property type="entry name" value="CHLORAMPHENICOL EFFLUX PUMP RV0191"/>
    <property type="match status" value="1"/>
</dbReference>
<dbReference type="PANTHER" id="PTHR43124">
    <property type="entry name" value="PURINE EFFLUX PUMP PBUE"/>
    <property type="match status" value="1"/>
</dbReference>
<evidence type="ECO:0000256" key="2">
    <source>
        <dbReference type="ARBA" id="ARBA00022475"/>
    </source>
</evidence>
<reference evidence="8" key="1">
    <citation type="submission" date="2022-09" db="EMBL/GenBank/DDBJ databases">
        <title>Taxonomy of Curtobacterium flaccumfaciens.</title>
        <authorList>
            <person name="Osdaghi E."/>
            <person name="Taghavi S.M."/>
            <person name="Hamidizade M."/>
            <person name="Abachi H."/>
            <person name="Fazliarab A."/>
            <person name="Baeyen S."/>
            <person name="Portier P."/>
            <person name="Van Vaerenbergh J."/>
            <person name="Jacques M.-A."/>
        </authorList>
    </citation>
    <scope>NUCLEOTIDE SEQUENCE</scope>
    <source>
        <strain evidence="8">AGQB46</strain>
    </source>
</reference>
<dbReference type="EMBL" id="CP106879">
    <property type="protein sequence ID" value="UYC81631.1"/>
    <property type="molecule type" value="Genomic_DNA"/>
</dbReference>
<evidence type="ECO:0000256" key="1">
    <source>
        <dbReference type="ARBA" id="ARBA00004651"/>
    </source>
</evidence>
<dbReference type="Proteomes" id="UP001062223">
    <property type="component" value="Chromosome"/>
</dbReference>
<proteinExistence type="predicted"/>
<feature type="transmembrane region" description="Helical" evidence="6">
    <location>
        <begin position="244"/>
        <end position="263"/>
    </location>
</feature>
<evidence type="ECO:0000256" key="5">
    <source>
        <dbReference type="ARBA" id="ARBA00023136"/>
    </source>
</evidence>
<evidence type="ECO:0000313" key="8">
    <source>
        <dbReference type="EMBL" id="UYC81631.1"/>
    </source>
</evidence>
<gene>
    <name evidence="8" type="ORF">OE229_03980</name>
</gene>
<feature type="transmembrane region" description="Helical" evidence="6">
    <location>
        <begin position="364"/>
        <end position="383"/>
    </location>
</feature>
<feature type="transmembrane region" description="Helical" evidence="6">
    <location>
        <begin position="103"/>
        <end position="124"/>
    </location>
</feature>
<dbReference type="AlphaFoldDB" id="A0A9Q9P8H5"/>
<feature type="transmembrane region" description="Helical" evidence="6">
    <location>
        <begin position="270"/>
        <end position="293"/>
    </location>
</feature>
<dbReference type="GO" id="GO:0022857">
    <property type="term" value="F:transmembrane transporter activity"/>
    <property type="evidence" value="ECO:0007669"/>
    <property type="project" value="InterPro"/>
</dbReference>
<evidence type="ECO:0000256" key="6">
    <source>
        <dbReference type="SAM" id="Phobius"/>
    </source>
</evidence>
<dbReference type="PROSITE" id="PS50850">
    <property type="entry name" value="MFS"/>
    <property type="match status" value="1"/>
</dbReference>
<dbReference type="RefSeq" id="WP_182064315.1">
    <property type="nucleotide sequence ID" value="NZ_CP106879.1"/>
</dbReference>
<keyword evidence="2" id="KW-1003">Cell membrane</keyword>
<protein>
    <submittedName>
        <fullName evidence="8">MFS transporter</fullName>
    </submittedName>
</protein>
<evidence type="ECO:0000313" key="9">
    <source>
        <dbReference type="Proteomes" id="UP001062223"/>
    </source>
</evidence>
<feature type="transmembrane region" description="Helical" evidence="6">
    <location>
        <begin position="43"/>
        <end position="70"/>
    </location>
</feature>
<comment type="subcellular location">
    <subcellularLocation>
        <location evidence="1">Cell membrane</location>
        <topology evidence="1">Multi-pass membrane protein</topology>
    </subcellularLocation>
</comment>
<dbReference type="GO" id="GO:0005886">
    <property type="term" value="C:plasma membrane"/>
    <property type="evidence" value="ECO:0007669"/>
    <property type="project" value="UniProtKB-SubCell"/>
</dbReference>
<organism evidence="8 9">
    <name type="scientific">Curtobacterium poinsettiae</name>
    <dbReference type="NCBI Taxonomy" id="159612"/>
    <lineage>
        <taxon>Bacteria</taxon>
        <taxon>Bacillati</taxon>
        <taxon>Actinomycetota</taxon>
        <taxon>Actinomycetes</taxon>
        <taxon>Micrococcales</taxon>
        <taxon>Microbacteriaceae</taxon>
        <taxon>Curtobacterium</taxon>
    </lineage>
</organism>
<keyword evidence="4 6" id="KW-1133">Transmembrane helix</keyword>
<feature type="transmembrane region" description="Helical" evidence="6">
    <location>
        <begin position="12"/>
        <end position="37"/>
    </location>
</feature>
<feature type="transmembrane region" description="Helical" evidence="6">
    <location>
        <begin position="164"/>
        <end position="186"/>
    </location>
</feature>
<accession>A0A9Q9P8H5</accession>
<keyword evidence="3 6" id="KW-0812">Transmembrane</keyword>
<feature type="transmembrane region" description="Helical" evidence="6">
    <location>
        <begin position="333"/>
        <end position="358"/>
    </location>
</feature>
<keyword evidence="5 6" id="KW-0472">Membrane</keyword>
<sequence>MTSSAARRGWLSVTSVALGSFVLVLSEFLPIGLLPAIADDLDVGIGTAGLMVVATGLVGAVAAPVVTVLTSRLDRRVVLVSLTVLLVVADGLAAIAPSFWVLLIARMLLGVGIGGFWAIGAGIAGRLVRPELTIRATSLITAGVSVATVVSLPLGALVSSLASWRLGFVIGGALGVVALVLQLAMLPRIPAQQRVRFATLGSLLRVPRARVGLIAAAFVFAAQFAAYTYIAPYLQQLVGVGPDTVTIALLVFGVAGIVGNFAAGFTLDRSVLATIGASKFVLAAAVVLLPLLAHSVVGVFVLLVVWGLVWGALPLGMQTWMSTASPAGSETGLALFVTTIQLAIAAGSVLGGAAVSSFGLAADFWLAGGVAIVGAVVLVAMGLRKSSAVPVVEPVAAEPTPTGPVAVACP</sequence>
<feature type="transmembrane region" description="Helical" evidence="6">
    <location>
        <begin position="77"/>
        <end position="97"/>
    </location>
</feature>
<dbReference type="Gene3D" id="1.20.1250.20">
    <property type="entry name" value="MFS general substrate transporter like domains"/>
    <property type="match status" value="1"/>
</dbReference>
<feature type="domain" description="Major facilitator superfamily (MFS) profile" evidence="7">
    <location>
        <begin position="12"/>
        <end position="386"/>
    </location>
</feature>
<dbReference type="Pfam" id="PF07690">
    <property type="entry name" value="MFS_1"/>
    <property type="match status" value="1"/>
</dbReference>
<dbReference type="KEGG" id="cpoi:OE229_03980"/>
<dbReference type="InterPro" id="IPR011701">
    <property type="entry name" value="MFS"/>
</dbReference>
<feature type="transmembrane region" description="Helical" evidence="6">
    <location>
        <begin position="211"/>
        <end position="232"/>
    </location>
</feature>
<evidence type="ECO:0000259" key="7">
    <source>
        <dbReference type="PROSITE" id="PS50850"/>
    </source>
</evidence>
<dbReference type="InterPro" id="IPR020846">
    <property type="entry name" value="MFS_dom"/>
</dbReference>
<dbReference type="SUPFAM" id="SSF103473">
    <property type="entry name" value="MFS general substrate transporter"/>
    <property type="match status" value="1"/>
</dbReference>
<evidence type="ECO:0000256" key="4">
    <source>
        <dbReference type="ARBA" id="ARBA00022989"/>
    </source>
</evidence>
<dbReference type="InterPro" id="IPR036259">
    <property type="entry name" value="MFS_trans_sf"/>
</dbReference>
<feature type="transmembrane region" description="Helical" evidence="6">
    <location>
        <begin position="136"/>
        <end position="158"/>
    </location>
</feature>
<dbReference type="InterPro" id="IPR050189">
    <property type="entry name" value="MFS_Efflux_Transporters"/>
</dbReference>
<dbReference type="CDD" id="cd17324">
    <property type="entry name" value="MFS_NepI_like"/>
    <property type="match status" value="1"/>
</dbReference>
<name>A0A9Q9P8H5_9MICO</name>
<evidence type="ECO:0000256" key="3">
    <source>
        <dbReference type="ARBA" id="ARBA00022692"/>
    </source>
</evidence>